<dbReference type="EMBL" id="SGXC01000003">
    <property type="protein sequence ID" value="RZS78962.1"/>
    <property type="molecule type" value="Genomic_DNA"/>
</dbReference>
<sequence length="235" mass="26353">MDRKNAALSETAVPAGDPARQQLADRLRDAITEGVYLPGDKLTERELCERFSASRPSMREAIRQLDGEGLLEVAPHRGPAVRAIDEAQFHELHEVRVALQKLAAACFAVRGTPEQMDAFGLRIDEFEQALVSRDVPRIRATKHQLFEAFVDGARNEPLAAFIRKINARLGFLWASSMNHPNRPAESVDEFHRLLDAIRERDPEAAQAAIVLQNQRARAVGLHALELFQKRRRAPS</sequence>
<keyword evidence="2 5" id="KW-0238">DNA-binding</keyword>
<name>A0A4Q7N9V7_9BURK</name>
<dbReference type="Gene3D" id="1.10.10.10">
    <property type="entry name" value="Winged helix-like DNA-binding domain superfamily/Winged helix DNA-binding domain"/>
    <property type="match status" value="1"/>
</dbReference>
<keyword evidence="1" id="KW-0805">Transcription regulation</keyword>
<dbReference type="Pfam" id="PF00392">
    <property type="entry name" value="GntR"/>
    <property type="match status" value="1"/>
</dbReference>
<dbReference type="GO" id="GO:0003700">
    <property type="term" value="F:DNA-binding transcription factor activity"/>
    <property type="evidence" value="ECO:0007669"/>
    <property type="project" value="InterPro"/>
</dbReference>
<dbReference type="Gene3D" id="1.20.120.530">
    <property type="entry name" value="GntR ligand-binding domain-like"/>
    <property type="match status" value="1"/>
</dbReference>
<gene>
    <name evidence="5" type="ORF">EV675_5619</name>
</gene>
<keyword evidence="6" id="KW-1185">Reference proteome</keyword>
<dbReference type="SMART" id="SM00895">
    <property type="entry name" value="FCD"/>
    <property type="match status" value="1"/>
</dbReference>
<dbReference type="AlphaFoldDB" id="A0A4Q7N9V7"/>
<protein>
    <submittedName>
        <fullName evidence="5">DNA-binding GntR family transcriptional regulator</fullName>
    </submittedName>
</protein>
<dbReference type="PROSITE" id="PS50949">
    <property type="entry name" value="HTH_GNTR"/>
    <property type="match status" value="1"/>
</dbReference>
<dbReference type="Pfam" id="PF07729">
    <property type="entry name" value="FCD"/>
    <property type="match status" value="1"/>
</dbReference>
<dbReference type="InterPro" id="IPR000524">
    <property type="entry name" value="Tscrpt_reg_HTH_GntR"/>
</dbReference>
<dbReference type="InterPro" id="IPR008920">
    <property type="entry name" value="TF_FadR/GntR_C"/>
</dbReference>
<dbReference type="SUPFAM" id="SSF46785">
    <property type="entry name" value="Winged helix' DNA-binding domain"/>
    <property type="match status" value="1"/>
</dbReference>
<dbReference type="OrthoDB" id="8680857at2"/>
<dbReference type="InterPro" id="IPR011711">
    <property type="entry name" value="GntR_C"/>
</dbReference>
<evidence type="ECO:0000313" key="6">
    <source>
        <dbReference type="Proteomes" id="UP000292445"/>
    </source>
</evidence>
<dbReference type="PRINTS" id="PR00035">
    <property type="entry name" value="HTHGNTR"/>
</dbReference>
<accession>A0A4Q7N9V7</accession>
<reference evidence="5 6" key="1">
    <citation type="submission" date="2019-02" db="EMBL/GenBank/DDBJ databases">
        <title>Genomic Encyclopedia of Type Strains, Phase IV (KMG-IV): sequencing the most valuable type-strain genomes for metagenomic binning, comparative biology and taxonomic classification.</title>
        <authorList>
            <person name="Goeker M."/>
        </authorList>
    </citation>
    <scope>NUCLEOTIDE SEQUENCE [LARGE SCALE GENOMIC DNA]</scope>
    <source>
        <strain evidence="5 6">K24</strain>
    </source>
</reference>
<keyword evidence="3" id="KW-0804">Transcription</keyword>
<feature type="domain" description="HTH gntR-type" evidence="4">
    <location>
        <begin position="17"/>
        <end position="84"/>
    </location>
</feature>
<evidence type="ECO:0000313" key="5">
    <source>
        <dbReference type="EMBL" id="RZS78962.1"/>
    </source>
</evidence>
<dbReference type="PANTHER" id="PTHR43537:SF5">
    <property type="entry name" value="UXU OPERON TRANSCRIPTIONAL REGULATOR"/>
    <property type="match status" value="1"/>
</dbReference>
<evidence type="ECO:0000256" key="2">
    <source>
        <dbReference type="ARBA" id="ARBA00023125"/>
    </source>
</evidence>
<evidence type="ECO:0000256" key="1">
    <source>
        <dbReference type="ARBA" id="ARBA00023015"/>
    </source>
</evidence>
<proteinExistence type="predicted"/>
<dbReference type="Proteomes" id="UP000292445">
    <property type="component" value="Unassembled WGS sequence"/>
</dbReference>
<dbReference type="GO" id="GO:0003677">
    <property type="term" value="F:DNA binding"/>
    <property type="evidence" value="ECO:0007669"/>
    <property type="project" value="UniProtKB-KW"/>
</dbReference>
<evidence type="ECO:0000259" key="4">
    <source>
        <dbReference type="PROSITE" id="PS50949"/>
    </source>
</evidence>
<dbReference type="PANTHER" id="PTHR43537">
    <property type="entry name" value="TRANSCRIPTIONAL REGULATOR, GNTR FAMILY"/>
    <property type="match status" value="1"/>
</dbReference>
<dbReference type="InterPro" id="IPR036390">
    <property type="entry name" value="WH_DNA-bd_sf"/>
</dbReference>
<dbReference type="CDD" id="cd07377">
    <property type="entry name" value="WHTH_GntR"/>
    <property type="match status" value="1"/>
</dbReference>
<evidence type="ECO:0000256" key="3">
    <source>
        <dbReference type="ARBA" id="ARBA00023163"/>
    </source>
</evidence>
<dbReference type="InterPro" id="IPR036388">
    <property type="entry name" value="WH-like_DNA-bd_sf"/>
</dbReference>
<dbReference type="SUPFAM" id="SSF48008">
    <property type="entry name" value="GntR ligand-binding domain-like"/>
    <property type="match status" value="1"/>
</dbReference>
<comment type="caution">
    <text evidence="5">The sequence shown here is derived from an EMBL/GenBank/DDBJ whole genome shotgun (WGS) entry which is preliminary data.</text>
</comment>
<organism evidence="5 6">
    <name type="scientific">Pigmentiphaga kullae</name>
    <dbReference type="NCBI Taxonomy" id="151784"/>
    <lineage>
        <taxon>Bacteria</taxon>
        <taxon>Pseudomonadati</taxon>
        <taxon>Pseudomonadota</taxon>
        <taxon>Betaproteobacteria</taxon>
        <taxon>Burkholderiales</taxon>
        <taxon>Alcaligenaceae</taxon>
        <taxon>Pigmentiphaga</taxon>
    </lineage>
</organism>
<dbReference type="SMART" id="SM00345">
    <property type="entry name" value="HTH_GNTR"/>
    <property type="match status" value="1"/>
</dbReference>